<evidence type="ECO:0000313" key="2">
    <source>
        <dbReference type="EMBL" id="KAK3776554.1"/>
    </source>
</evidence>
<dbReference type="EMBL" id="JAWDGP010003199">
    <property type="protein sequence ID" value="KAK3776554.1"/>
    <property type="molecule type" value="Genomic_DNA"/>
</dbReference>
<accession>A0AAE0ZW15</accession>
<gene>
    <name evidence="2" type="ORF">RRG08_037060</name>
</gene>
<reference evidence="2" key="1">
    <citation type="journal article" date="2023" name="G3 (Bethesda)">
        <title>A reference genome for the long-term kleptoplast-retaining sea slug Elysia crispata morphotype clarki.</title>
        <authorList>
            <person name="Eastman K.E."/>
            <person name="Pendleton A.L."/>
            <person name="Shaikh M.A."/>
            <person name="Suttiyut T."/>
            <person name="Ogas R."/>
            <person name="Tomko P."/>
            <person name="Gavelis G."/>
            <person name="Widhalm J.R."/>
            <person name="Wisecaver J.H."/>
        </authorList>
    </citation>
    <scope>NUCLEOTIDE SEQUENCE</scope>
    <source>
        <strain evidence="2">ECLA1</strain>
    </source>
</reference>
<sequence length="83" mass="8833">MGCVLTAKIPGILVKSHKSILNNLFACLDKERVIKQKADPSLTGYAFYKASGEKLCVSSLEAGEAKGGENVAHSTDLKPLNTL</sequence>
<dbReference type="AlphaFoldDB" id="A0AAE0ZW15"/>
<keyword evidence="3" id="KW-1185">Reference proteome</keyword>
<dbReference type="Proteomes" id="UP001283361">
    <property type="component" value="Unassembled WGS sequence"/>
</dbReference>
<evidence type="ECO:0000256" key="1">
    <source>
        <dbReference type="SAM" id="MobiDB-lite"/>
    </source>
</evidence>
<comment type="caution">
    <text evidence="2">The sequence shown here is derived from an EMBL/GenBank/DDBJ whole genome shotgun (WGS) entry which is preliminary data.</text>
</comment>
<evidence type="ECO:0000313" key="3">
    <source>
        <dbReference type="Proteomes" id="UP001283361"/>
    </source>
</evidence>
<name>A0AAE0ZW15_9GAST</name>
<feature type="region of interest" description="Disordered" evidence="1">
    <location>
        <begin position="64"/>
        <end position="83"/>
    </location>
</feature>
<organism evidence="2 3">
    <name type="scientific">Elysia crispata</name>
    <name type="common">lettuce slug</name>
    <dbReference type="NCBI Taxonomy" id="231223"/>
    <lineage>
        <taxon>Eukaryota</taxon>
        <taxon>Metazoa</taxon>
        <taxon>Spiralia</taxon>
        <taxon>Lophotrochozoa</taxon>
        <taxon>Mollusca</taxon>
        <taxon>Gastropoda</taxon>
        <taxon>Heterobranchia</taxon>
        <taxon>Euthyneura</taxon>
        <taxon>Panpulmonata</taxon>
        <taxon>Sacoglossa</taxon>
        <taxon>Placobranchoidea</taxon>
        <taxon>Plakobranchidae</taxon>
        <taxon>Elysia</taxon>
    </lineage>
</organism>
<proteinExistence type="predicted"/>
<protein>
    <submittedName>
        <fullName evidence="2">Uncharacterized protein</fullName>
    </submittedName>
</protein>